<dbReference type="GO" id="GO:0006508">
    <property type="term" value="P:proteolysis"/>
    <property type="evidence" value="ECO:0007669"/>
    <property type="project" value="UniProtKB-KW"/>
</dbReference>
<dbReference type="GO" id="GO:0008270">
    <property type="term" value="F:zinc ion binding"/>
    <property type="evidence" value="ECO:0007669"/>
    <property type="project" value="InterPro"/>
</dbReference>
<protein>
    <recommendedName>
        <fullName evidence="11">Peptidase M20</fullName>
    </recommendedName>
</protein>
<dbReference type="SUPFAM" id="SSF55031">
    <property type="entry name" value="Bacterial exopeptidase dimerisation domain"/>
    <property type="match status" value="1"/>
</dbReference>
<evidence type="ECO:0000256" key="1">
    <source>
        <dbReference type="ARBA" id="ARBA00001947"/>
    </source>
</evidence>
<dbReference type="InterPro" id="IPR010964">
    <property type="entry name" value="M20A_pepV-rel"/>
</dbReference>
<evidence type="ECO:0000256" key="7">
    <source>
        <dbReference type="ARBA" id="ARBA00022997"/>
    </source>
</evidence>
<dbReference type="Proteomes" id="UP000182835">
    <property type="component" value="Unassembled WGS sequence"/>
</dbReference>
<dbReference type="NCBIfam" id="TIGR01887">
    <property type="entry name" value="dipeptidaselike"/>
    <property type="match status" value="1"/>
</dbReference>
<dbReference type="GO" id="GO:0008777">
    <property type="term" value="F:acetylornithine deacetylase activity"/>
    <property type="evidence" value="ECO:0007669"/>
    <property type="project" value="TreeGrafter"/>
</dbReference>
<dbReference type="RefSeq" id="WP_071865743.1">
    <property type="nucleotide sequence ID" value="NZ_JBHLVQ010000001.1"/>
</dbReference>
<comment type="cofactor">
    <cofactor evidence="1">
        <name>Zn(2+)</name>
        <dbReference type="ChEBI" id="CHEBI:29105"/>
    </cofactor>
</comment>
<dbReference type="STRING" id="317010.RU96_GL001741"/>
<dbReference type="GO" id="GO:0016805">
    <property type="term" value="F:dipeptidase activity"/>
    <property type="evidence" value="ECO:0007669"/>
    <property type="project" value="UniProtKB-KW"/>
</dbReference>
<dbReference type="SUPFAM" id="SSF53187">
    <property type="entry name" value="Zn-dependent exopeptidases"/>
    <property type="match status" value="1"/>
</dbReference>
<dbReference type="GO" id="GO:0006526">
    <property type="term" value="P:L-arginine biosynthetic process"/>
    <property type="evidence" value="ECO:0007669"/>
    <property type="project" value="TreeGrafter"/>
</dbReference>
<evidence type="ECO:0000256" key="3">
    <source>
        <dbReference type="ARBA" id="ARBA00022670"/>
    </source>
</evidence>
<dbReference type="InterPro" id="IPR002933">
    <property type="entry name" value="Peptidase_M20"/>
</dbReference>
<evidence type="ECO:0000313" key="9">
    <source>
        <dbReference type="EMBL" id="OJG13814.1"/>
    </source>
</evidence>
<dbReference type="PANTHER" id="PTHR43808:SF31">
    <property type="entry name" value="N-ACETYL-L-CITRULLINE DEACETYLASE"/>
    <property type="match status" value="1"/>
</dbReference>
<evidence type="ECO:0000256" key="5">
    <source>
        <dbReference type="ARBA" id="ARBA00022801"/>
    </source>
</evidence>
<sequence length="433" mass="47790">MDQVNTLINANWSDFLNVLQQIMQVPSVKGEPETNAPYGREPRRVLDLVLALGEEYGFKTELVDDAVGYIQWGEDEDYLGVLGHLDVVPAGSGWDFPPFDLSEKDGRFYGRGILDNKGPIISCFYALKILKDAGFKPQKTIRILFGTDEESGMSDIPKYLAKEKPPVFGFTPDCKYPVVYGERGIVNIQIATNFKAEELKVLGEFKGDQARDHVPDELSVTVNQNEVTVKGKRAPSNAPELGVNAIVLLAEKLAKENDLSVALKQYFTWLTKVLKDQHYGEGLDLALADEDSGKLILTPVILQKNDTGLTLEIAFRYPVSATQEDVVAGVLKQVPKNSTVNIVRSLPGIRHEKDSPEIEKLSAIYASVTGNDSRPVTTTGATYARKMPNILAFGPSFPGQKGIAHNANEYMDVSDLKLNLEIYLRSIQALLSE</sequence>
<dbReference type="OrthoDB" id="9761532at2"/>
<name>A0A1L8R238_9ENTE</name>
<dbReference type="PROSITE" id="PS00758">
    <property type="entry name" value="ARGE_DAPE_CPG2_1"/>
    <property type="match status" value="1"/>
</dbReference>
<keyword evidence="6" id="KW-0862">Zinc</keyword>
<keyword evidence="7" id="KW-0224">Dipeptidase</keyword>
<keyword evidence="8" id="KW-0482">Metalloprotease</keyword>
<dbReference type="InterPro" id="IPR001261">
    <property type="entry name" value="ArgE/DapE_CS"/>
</dbReference>
<dbReference type="AlphaFoldDB" id="A0A1L8R238"/>
<keyword evidence="4" id="KW-0479">Metal-binding</keyword>
<organism evidence="9 10">
    <name type="scientific">Enterococcus canintestini</name>
    <dbReference type="NCBI Taxonomy" id="317010"/>
    <lineage>
        <taxon>Bacteria</taxon>
        <taxon>Bacillati</taxon>
        <taxon>Bacillota</taxon>
        <taxon>Bacilli</taxon>
        <taxon>Lactobacillales</taxon>
        <taxon>Enterococcaceae</taxon>
        <taxon>Enterococcus</taxon>
    </lineage>
</organism>
<dbReference type="Gene3D" id="3.40.630.10">
    <property type="entry name" value="Zn peptidases"/>
    <property type="match status" value="2"/>
</dbReference>
<proteinExistence type="inferred from homology"/>
<reference evidence="9 10" key="1">
    <citation type="submission" date="2014-12" db="EMBL/GenBank/DDBJ databases">
        <title>Draft genome sequences of 29 type strains of Enterococci.</title>
        <authorList>
            <person name="Zhong Z."/>
            <person name="Sun Z."/>
            <person name="Liu W."/>
            <person name="Zhang W."/>
            <person name="Zhang H."/>
        </authorList>
    </citation>
    <scope>NUCLEOTIDE SEQUENCE [LARGE SCALE GENOMIC DNA]</scope>
    <source>
        <strain evidence="9 10">DSM 21207</strain>
    </source>
</reference>
<evidence type="ECO:0000256" key="6">
    <source>
        <dbReference type="ARBA" id="ARBA00022833"/>
    </source>
</evidence>
<dbReference type="PANTHER" id="PTHR43808">
    <property type="entry name" value="ACETYLORNITHINE DEACETYLASE"/>
    <property type="match status" value="1"/>
</dbReference>
<evidence type="ECO:0000256" key="2">
    <source>
        <dbReference type="ARBA" id="ARBA00006247"/>
    </source>
</evidence>
<keyword evidence="3" id="KW-0645">Protease</keyword>
<dbReference type="EMBL" id="JXKG01000033">
    <property type="protein sequence ID" value="OJG13814.1"/>
    <property type="molecule type" value="Genomic_DNA"/>
</dbReference>
<comment type="caution">
    <text evidence="9">The sequence shown here is derived from an EMBL/GenBank/DDBJ whole genome shotgun (WGS) entry which is preliminary data.</text>
</comment>
<dbReference type="InterPro" id="IPR050072">
    <property type="entry name" value="Peptidase_M20A"/>
</dbReference>
<keyword evidence="5" id="KW-0378">Hydrolase</keyword>
<evidence type="ECO:0008006" key="11">
    <source>
        <dbReference type="Google" id="ProtNLM"/>
    </source>
</evidence>
<accession>A0A1L8R238</accession>
<evidence type="ECO:0000256" key="8">
    <source>
        <dbReference type="ARBA" id="ARBA00023049"/>
    </source>
</evidence>
<evidence type="ECO:0000313" key="10">
    <source>
        <dbReference type="Proteomes" id="UP000182835"/>
    </source>
</evidence>
<dbReference type="GO" id="GO:0008237">
    <property type="term" value="F:metallopeptidase activity"/>
    <property type="evidence" value="ECO:0007669"/>
    <property type="project" value="UniProtKB-KW"/>
</dbReference>
<dbReference type="Pfam" id="PF01546">
    <property type="entry name" value="Peptidase_M20"/>
    <property type="match status" value="1"/>
</dbReference>
<dbReference type="InterPro" id="IPR036264">
    <property type="entry name" value="Bact_exopeptidase_dim_dom"/>
</dbReference>
<comment type="similarity">
    <text evidence="2">Belongs to the peptidase M20A family.</text>
</comment>
<gene>
    <name evidence="9" type="ORF">RU96_GL001741</name>
</gene>
<evidence type="ECO:0000256" key="4">
    <source>
        <dbReference type="ARBA" id="ARBA00022723"/>
    </source>
</evidence>